<keyword evidence="1" id="KW-0175">Coiled coil</keyword>
<reference evidence="3 4" key="1">
    <citation type="submission" date="2018-06" db="EMBL/GenBank/DDBJ databases">
        <authorList>
            <consortium name="Pathogen Informatics"/>
            <person name="Doyle S."/>
        </authorList>
    </citation>
    <scope>NUCLEOTIDE SEQUENCE [LARGE SCALE GENOMIC DNA]</scope>
    <source>
        <strain evidence="3 4">NCTC7807</strain>
    </source>
</reference>
<dbReference type="EMBL" id="UHID01000007">
    <property type="protein sequence ID" value="SUP60680.1"/>
    <property type="molecule type" value="Genomic_DNA"/>
</dbReference>
<name>A0A380P654_STRGR</name>
<feature type="coiled-coil region" evidence="1">
    <location>
        <begin position="213"/>
        <end position="257"/>
    </location>
</feature>
<protein>
    <submittedName>
        <fullName evidence="3">Uncharacterized protein</fullName>
    </submittedName>
</protein>
<evidence type="ECO:0000313" key="3">
    <source>
        <dbReference type="EMBL" id="SUP60680.1"/>
    </source>
</evidence>
<dbReference type="Proteomes" id="UP000254150">
    <property type="component" value="Unassembled WGS sequence"/>
</dbReference>
<organism evidence="3 4">
    <name type="scientific">Streptomyces griseus</name>
    <dbReference type="NCBI Taxonomy" id="1911"/>
    <lineage>
        <taxon>Bacteria</taxon>
        <taxon>Bacillati</taxon>
        <taxon>Actinomycetota</taxon>
        <taxon>Actinomycetes</taxon>
        <taxon>Kitasatosporales</taxon>
        <taxon>Streptomycetaceae</taxon>
        <taxon>Streptomyces</taxon>
    </lineage>
</organism>
<accession>A0A380P654</accession>
<evidence type="ECO:0000256" key="1">
    <source>
        <dbReference type="SAM" id="Coils"/>
    </source>
</evidence>
<keyword evidence="2" id="KW-0472">Membrane</keyword>
<evidence type="ECO:0000256" key="2">
    <source>
        <dbReference type="SAM" id="Phobius"/>
    </source>
</evidence>
<proteinExistence type="predicted"/>
<keyword evidence="2" id="KW-0812">Transmembrane</keyword>
<feature type="transmembrane region" description="Helical" evidence="2">
    <location>
        <begin position="53"/>
        <end position="73"/>
    </location>
</feature>
<keyword evidence="2" id="KW-1133">Transmembrane helix</keyword>
<evidence type="ECO:0000313" key="4">
    <source>
        <dbReference type="Proteomes" id="UP000254150"/>
    </source>
</evidence>
<sequence length="320" mass="34692">MARNPWIPRPTSAVAVINPDAPEADKQLLRTARRNPAALDLSGSGAPTHTKRIVVAVVSTTALGAYFVTHRFGSSDRPIPGVLLARIHDALSTAETVIGWGALVAGMATAAYGVLLVTGRARRRRLTERYWAAVRDHVVDPEELTDECRGLLARGQQATTTVMRSRVHRHGLIDKAHNEAALPRQEWELATTLRDYSRLAGAEPGKPAGVEVVTLLQRRRDALRASLDGVERRVVALEKYADQVVEADRRYEEWKQIEELSEDADAVLDLLARTARDDMAVAEIEGLTGQAAAVAESLTTALESARKAAFVALPPPAATA</sequence>
<dbReference type="AlphaFoldDB" id="A0A380P654"/>
<gene>
    <name evidence="3" type="ORF">NCTC7807_04751</name>
</gene>
<feature type="transmembrane region" description="Helical" evidence="2">
    <location>
        <begin position="97"/>
        <end position="119"/>
    </location>
</feature>